<keyword evidence="4 7" id="KW-0067">ATP-binding</keyword>
<dbReference type="InterPro" id="IPR050107">
    <property type="entry name" value="ABC_carbohydrate_import_ATPase"/>
</dbReference>
<feature type="domain" description="ABC transporter" evidence="6">
    <location>
        <begin position="264"/>
        <end position="506"/>
    </location>
</feature>
<keyword evidence="3" id="KW-0547">Nucleotide-binding</keyword>
<dbReference type="GO" id="GO:0016887">
    <property type="term" value="F:ATP hydrolysis activity"/>
    <property type="evidence" value="ECO:0007669"/>
    <property type="project" value="InterPro"/>
</dbReference>
<keyword evidence="1" id="KW-0813">Transport</keyword>
<accession>A0A7R7DMS5</accession>
<dbReference type="Pfam" id="PF00005">
    <property type="entry name" value="ABC_tran"/>
    <property type="match status" value="2"/>
</dbReference>
<evidence type="ECO:0000256" key="5">
    <source>
        <dbReference type="SAM" id="MobiDB-lite"/>
    </source>
</evidence>
<dbReference type="SUPFAM" id="SSF52540">
    <property type="entry name" value="P-loop containing nucleoside triphosphate hydrolases"/>
    <property type="match status" value="2"/>
</dbReference>
<evidence type="ECO:0000256" key="1">
    <source>
        <dbReference type="ARBA" id="ARBA00022448"/>
    </source>
</evidence>
<feature type="domain" description="ABC transporter" evidence="6">
    <location>
        <begin position="7"/>
        <end position="243"/>
    </location>
</feature>
<dbReference type="Gene3D" id="3.40.50.300">
    <property type="entry name" value="P-loop containing nucleotide triphosphate hydrolases"/>
    <property type="match status" value="2"/>
</dbReference>
<dbReference type="PROSITE" id="PS50893">
    <property type="entry name" value="ABC_TRANSPORTER_2"/>
    <property type="match status" value="2"/>
</dbReference>
<evidence type="ECO:0000256" key="4">
    <source>
        <dbReference type="ARBA" id="ARBA00022840"/>
    </source>
</evidence>
<dbReference type="PROSITE" id="PS00211">
    <property type="entry name" value="ABC_TRANSPORTER_1"/>
    <property type="match status" value="1"/>
</dbReference>
<evidence type="ECO:0000259" key="6">
    <source>
        <dbReference type="PROSITE" id="PS50893"/>
    </source>
</evidence>
<sequence>MTSTAVIEGVGLAQTFGRTRALDDVSLAIEPGKCLGLVGRNGAGKSTIVSILTGLRRPDAGMVRLYGEPAPPVGDPAAWRRKVACVYQHSMLVPTLTVAENMFLNRQPRRRWGAISPAAMRTEAARVMADWGVEIDVTALAGAISVEQRQIVEIARALSAGTRCLILDEPTAALERAAVSRLFDRIRPLLSAGVGILYISHHLEEVYEICDEVTVLRDGRHVVTAPVGEIGQDRLVAAMVGAADAQDVHATTIDAAPTRDTTAEPVLSVQRLTAVDGRGSVAGVSLDVRPGECVGLLGLAGSGTSTLADAVAGLVKARGGRILVAGREVPPGRPDVALRRGVGYVPEDRHDRGYVPLLGVADNITMTINDRLTRYGVLAPARHRAAARALADRLDVVSAGTGQPVGELSGGNQQKVVVGRALARDPKVVVAVGPTQGVDVASKRSLLGALADARTGGAGVLLVSDDLADLAIANRIVVLVRGTVFAEFTDPPWDRERLIAAAEGLPSAATPDPAEPSTVDGKDERDRHRGAGAGTEGEPQR</sequence>
<proteinExistence type="predicted"/>
<evidence type="ECO:0000313" key="7">
    <source>
        <dbReference type="EMBL" id="BCJ34545.1"/>
    </source>
</evidence>
<dbReference type="SMART" id="SM00382">
    <property type="entry name" value="AAA"/>
    <property type="match status" value="2"/>
</dbReference>
<name>A0A7R7DMS5_9ACTN</name>
<dbReference type="InterPro" id="IPR027417">
    <property type="entry name" value="P-loop_NTPase"/>
</dbReference>
<dbReference type="RefSeq" id="WP_203961263.1">
    <property type="nucleotide sequence ID" value="NZ_AP023355.1"/>
</dbReference>
<evidence type="ECO:0000313" key="8">
    <source>
        <dbReference type="Proteomes" id="UP000611640"/>
    </source>
</evidence>
<dbReference type="Proteomes" id="UP000611640">
    <property type="component" value="Chromosome"/>
</dbReference>
<dbReference type="InterPro" id="IPR017871">
    <property type="entry name" value="ABC_transporter-like_CS"/>
</dbReference>
<reference evidence="7 8" key="1">
    <citation type="submission" date="2020-08" db="EMBL/GenBank/DDBJ databases">
        <title>Whole genome shotgun sequence of Actinocatenispora thailandica NBRC 105041.</title>
        <authorList>
            <person name="Komaki H."/>
            <person name="Tamura T."/>
        </authorList>
    </citation>
    <scope>NUCLEOTIDE SEQUENCE [LARGE SCALE GENOMIC DNA]</scope>
    <source>
        <strain evidence="7 8">NBRC 105041</strain>
    </source>
</reference>
<feature type="region of interest" description="Disordered" evidence="5">
    <location>
        <begin position="499"/>
        <end position="541"/>
    </location>
</feature>
<dbReference type="GO" id="GO:0005524">
    <property type="term" value="F:ATP binding"/>
    <property type="evidence" value="ECO:0007669"/>
    <property type="project" value="UniProtKB-KW"/>
</dbReference>
<keyword evidence="2" id="KW-0677">Repeat</keyword>
<protein>
    <submittedName>
        <fullName evidence="7">Multidrug ABC transporter ATP-binding protein</fullName>
    </submittedName>
</protein>
<dbReference type="CDD" id="cd03215">
    <property type="entry name" value="ABC_Carb_Monos_II"/>
    <property type="match status" value="1"/>
</dbReference>
<dbReference type="InterPro" id="IPR003593">
    <property type="entry name" value="AAA+_ATPase"/>
</dbReference>
<feature type="compositionally biased region" description="Basic and acidic residues" evidence="5">
    <location>
        <begin position="520"/>
        <end position="529"/>
    </location>
</feature>
<dbReference type="EMBL" id="AP023355">
    <property type="protein sequence ID" value="BCJ34545.1"/>
    <property type="molecule type" value="Genomic_DNA"/>
</dbReference>
<evidence type="ECO:0000256" key="3">
    <source>
        <dbReference type="ARBA" id="ARBA00022741"/>
    </source>
</evidence>
<dbReference type="CDD" id="cd03216">
    <property type="entry name" value="ABC_Carb_Monos_I"/>
    <property type="match status" value="1"/>
</dbReference>
<evidence type="ECO:0000256" key="2">
    <source>
        <dbReference type="ARBA" id="ARBA00022737"/>
    </source>
</evidence>
<dbReference type="PANTHER" id="PTHR43790:SF9">
    <property type="entry name" value="GALACTOFURANOSE TRANSPORTER ATP-BINDING PROTEIN YTFR"/>
    <property type="match status" value="1"/>
</dbReference>
<dbReference type="AlphaFoldDB" id="A0A7R7DMS5"/>
<keyword evidence="8" id="KW-1185">Reference proteome</keyword>
<organism evidence="7 8">
    <name type="scientific">Actinocatenispora thailandica</name>
    <dbReference type="NCBI Taxonomy" id="227318"/>
    <lineage>
        <taxon>Bacteria</taxon>
        <taxon>Bacillati</taxon>
        <taxon>Actinomycetota</taxon>
        <taxon>Actinomycetes</taxon>
        <taxon>Micromonosporales</taxon>
        <taxon>Micromonosporaceae</taxon>
        <taxon>Actinocatenispora</taxon>
    </lineage>
</organism>
<dbReference type="KEGG" id="atl:Athai_20480"/>
<gene>
    <name evidence="7" type="ORF">Athai_20480</name>
</gene>
<dbReference type="InterPro" id="IPR003439">
    <property type="entry name" value="ABC_transporter-like_ATP-bd"/>
</dbReference>
<dbReference type="PANTHER" id="PTHR43790">
    <property type="entry name" value="CARBOHYDRATE TRANSPORT ATP-BINDING PROTEIN MG119-RELATED"/>
    <property type="match status" value="1"/>
</dbReference>